<evidence type="ECO:0000313" key="1">
    <source>
        <dbReference type="EMBL" id="GAH00713.1"/>
    </source>
</evidence>
<protein>
    <submittedName>
        <fullName evidence="1">Uncharacterized protein</fullName>
    </submittedName>
</protein>
<organism evidence="1">
    <name type="scientific">marine sediment metagenome</name>
    <dbReference type="NCBI Taxonomy" id="412755"/>
    <lineage>
        <taxon>unclassified sequences</taxon>
        <taxon>metagenomes</taxon>
        <taxon>ecological metagenomes</taxon>
    </lineage>
</organism>
<proteinExistence type="predicted"/>
<dbReference type="AlphaFoldDB" id="X1DWE5"/>
<sequence length="70" mass="8346">REKYFELKKENAETFDLIRNLALYWADGKRKLSEIADLVELESGLRNTEFLVKYFNFLSKCKLIKSKIVK</sequence>
<dbReference type="EMBL" id="BART01028068">
    <property type="protein sequence ID" value="GAH00713.1"/>
    <property type="molecule type" value="Genomic_DNA"/>
</dbReference>
<accession>X1DWE5</accession>
<comment type="caution">
    <text evidence="1">The sequence shown here is derived from an EMBL/GenBank/DDBJ whole genome shotgun (WGS) entry which is preliminary data.</text>
</comment>
<reference evidence="1" key="1">
    <citation type="journal article" date="2014" name="Front. Microbiol.">
        <title>High frequency of phylogenetically diverse reductive dehalogenase-homologous genes in deep subseafloor sedimentary metagenomes.</title>
        <authorList>
            <person name="Kawai M."/>
            <person name="Futagami T."/>
            <person name="Toyoda A."/>
            <person name="Takaki Y."/>
            <person name="Nishi S."/>
            <person name="Hori S."/>
            <person name="Arai W."/>
            <person name="Tsubouchi T."/>
            <person name="Morono Y."/>
            <person name="Uchiyama I."/>
            <person name="Ito T."/>
            <person name="Fujiyama A."/>
            <person name="Inagaki F."/>
            <person name="Takami H."/>
        </authorList>
    </citation>
    <scope>NUCLEOTIDE SEQUENCE</scope>
    <source>
        <strain evidence="1">Expedition CK06-06</strain>
    </source>
</reference>
<name>X1DWE5_9ZZZZ</name>
<gene>
    <name evidence="1" type="ORF">S01H4_49594</name>
</gene>
<feature type="non-terminal residue" evidence="1">
    <location>
        <position position="1"/>
    </location>
</feature>